<feature type="region of interest" description="Disordered" evidence="4">
    <location>
        <begin position="479"/>
        <end position="501"/>
    </location>
</feature>
<name>A0A077ZRR4_STYLE</name>
<dbReference type="AlphaFoldDB" id="A0A077ZRR4"/>
<evidence type="ECO:0000256" key="4">
    <source>
        <dbReference type="SAM" id="MobiDB-lite"/>
    </source>
</evidence>
<evidence type="ECO:0000259" key="5">
    <source>
        <dbReference type="PROSITE" id="PS50011"/>
    </source>
</evidence>
<dbReference type="OMA" id="LCFKDIY"/>
<feature type="compositionally biased region" description="Low complexity" evidence="4">
    <location>
        <begin position="483"/>
        <end position="500"/>
    </location>
</feature>
<reference evidence="6 7" key="1">
    <citation type="submission" date="2014-06" db="EMBL/GenBank/DDBJ databases">
        <authorList>
            <person name="Swart Estienne"/>
        </authorList>
    </citation>
    <scope>NUCLEOTIDE SEQUENCE [LARGE SCALE GENOMIC DNA]</scope>
    <source>
        <strain evidence="6 7">130c</strain>
    </source>
</reference>
<dbReference type="OrthoDB" id="312660at2759"/>
<keyword evidence="2" id="KW-0547">Nucleotide-binding</keyword>
<dbReference type="InterPro" id="IPR000719">
    <property type="entry name" value="Prot_kinase_dom"/>
</dbReference>
<dbReference type="SUPFAM" id="SSF56112">
    <property type="entry name" value="Protein kinase-like (PK-like)"/>
    <property type="match status" value="1"/>
</dbReference>
<dbReference type="PROSITE" id="PS00108">
    <property type="entry name" value="PROTEIN_KINASE_ST"/>
    <property type="match status" value="1"/>
</dbReference>
<keyword evidence="3" id="KW-0067">ATP-binding</keyword>
<dbReference type="EMBL" id="CCKQ01001057">
    <property type="protein sequence ID" value="CDW72159.1"/>
    <property type="molecule type" value="Genomic_DNA"/>
</dbReference>
<dbReference type="Gene3D" id="1.10.510.10">
    <property type="entry name" value="Transferase(Phosphotransferase) domain 1"/>
    <property type="match status" value="1"/>
</dbReference>
<dbReference type="PROSITE" id="PS50011">
    <property type="entry name" value="PROTEIN_KINASE_DOM"/>
    <property type="match status" value="1"/>
</dbReference>
<evidence type="ECO:0000256" key="3">
    <source>
        <dbReference type="ARBA" id="ARBA00022840"/>
    </source>
</evidence>
<keyword evidence="6" id="KW-0808">Transferase</keyword>
<dbReference type="PANTHER" id="PTHR24346:SF30">
    <property type="entry name" value="MATERNAL EMBRYONIC LEUCINE ZIPPER KINASE"/>
    <property type="match status" value="1"/>
</dbReference>
<dbReference type="Pfam" id="PF00069">
    <property type="entry name" value="Pkinase"/>
    <property type="match status" value="1"/>
</dbReference>
<sequence>MIDNNDTCNNQPLLRKTSNIQTVGPYRLTKTLGSGSFGKVKRKQLENCEQRFGIVGIDDQKKKKVAIKLINKSTLREQGGKLNKKLKIEIETMRRLNHTNIIQLIDVIETEENVCIVMEYCQSGEYFELIQKQGKVFLQLKQQLQLSETEAKNYFCQLISALKYSHENGVAHRDLKPENILIDQNGVLKLADFGLASLMKDGFHLMTSCGSPNYAAPEVINGVSYDGMAADIWSSGVILYASLTGSFHMPPYLSDDASDLINRMLQINPIKRIQMKEILNHPWITNFKPAFKQRYDLTQNQTQRLQKVLLRHKSGINKQEFETLSLCPKIIKSQESMSTQSSSSSFSCALDAEDRQFFFPEEQEKIKIMNKSSSLLFQKHSPLPDSKHIKLKGDLNLCMEKVKIFLNSIKDKYEWKFSERSLRFYNTTNEYQLSTSSQNSYYQEENKMAEGDSRFRAVNVENLEQEHVLIIRAEVPTHSPIKSTQSTNQTSTSNTNNQTQPDHNIFVLSELALMAQKLQNLQL</sequence>
<dbReference type="Proteomes" id="UP000039865">
    <property type="component" value="Unassembled WGS sequence"/>
</dbReference>
<dbReference type="FunFam" id="1.10.510.10:FF:000571">
    <property type="entry name" value="Maternal embryonic leucine zipper kinase"/>
    <property type="match status" value="1"/>
</dbReference>
<dbReference type="GO" id="GO:0035556">
    <property type="term" value="P:intracellular signal transduction"/>
    <property type="evidence" value="ECO:0007669"/>
    <property type="project" value="TreeGrafter"/>
</dbReference>
<organism evidence="6 7">
    <name type="scientific">Stylonychia lemnae</name>
    <name type="common">Ciliate</name>
    <dbReference type="NCBI Taxonomy" id="5949"/>
    <lineage>
        <taxon>Eukaryota</taxon>
        <taxon>Sar</taxon>
        <taxon>Alveolata</taxon>
        <taxon>Ciliophora</taxon>
        <taxon>Intramacronucleata</taxon>
        <taxon>Spirotrichea</taxon>
        <taxon>Stichotrichia</taxon>
        <taxon>Sporadotrichida</taxon>
        <taxon>Oxytrichidae</taxon>
        <taxon>Stylonychinae</taxon>
        <taxon>Stylonychia</taxon>
    </lineage>
</organism>
<keyword evidence="7" id="KW-1185">Reference proteome</keyword>
<evidence type="ECO:0000256" key="2">
    <source>
        <dbReference type="ARBA" id="ARBA00022741"/>
    </source>
</evidence>
<dbReference type="InterPro" id="IPR008271">
    <property type="entry name" value="Ser/Thr_kinase_AS"/>
</dbReference>
<feature type="domain" description="Protein kinase" evidence="5">
    <location>
        <begin position="26"/>
        <end position="284"/>
    </location>
</feature>
<gene>
    <name evidence="6" type="primary">Contig3898.g4161</name>
    <name evidence="6" type="ORF">STYLEM_1114</name>
</gene>
<comment type="subunit">
    <text evidence="1">Monomer.</text>
</comment>
<dbReference type="CDD" id="cd14003">
    <property type="entry name" value="STKc_AMPK-like"/>
    <property type="match status" value="1"/>
</dbReference>
<dbReference type="SMART" id="SM00220">
    <property type="entry name" value="S_TKc"/>
    <property type="match status" value="1"/>
</dbReference>
<dbReference type="InterPro" id="IPR011009">
    <property type="entry name" value="Kinase-like_dom_sf"/>
</dbReference>
<protein>
    <submittedName>
        <fullName evidence="6">Snf1a snf1-related kinase snf1a</fullName>
    </submittedName>
</protein>
<accession>A0A077ZRR4</accession>
<proteinExistence type="predicted"/>
<dbReference type="GO" id="GO:0005524">
    <property type="term" value="F:ATP binding"/>
    <property type="evidence" value="ECO:0007669"/>
    <property type="project" value="UniProtKB-KW"/>
</dbReference>
<dbReference type="PANTHER" id="PTHR24346">
    <property type="entry name" value="MAP/MICROTUBULE AFFINITY-REGULATING KINASE"/>
    <property type="match status" value="1"/>
</dbReference>
<dbReference type="GO" id="GO:0005737">
    <property type="term" value="C:cytoplasm"/>
    <property type="evidence" value="ECO:0007669"/>
    <property type="project" value="TreeGrafter"/>
</dbReference>
<keyword evidence="6" id="KW-0418">Kinase</keyword>
<evidence type="ECO:0000256" key="1">
    <source>
        <dbReference type="ARBA" id="ARBA00011245"/>
    </source>
</evidence>
<dbReference type="InParanoid" id="A0A077ZRR4"/>
<dbReference type="GO" id="GO:0004674">
    <property type="term" value="F:protein serine/threonine kinase activity"/>
    <property type="evidence" value="ECO:0007669"/>
    <property type="project" value="TreeGrafter"/>
</dbReference>
<evidence type="ECO:0000313" key="6">
    <source>
        <dbReference type="EMBL" id="CDW72159.1"/>
    </source>
</evidence>
<evidence type="ECO:0000313" key="7">
    <source>
        <dbReference type="Proteomes" id="UP000039865"/>
    </source>
</evidence>